<dbReference type="RefSeq" id="XP_012199600.1">
    <property type="nucleotide sequence ID" value="XM_012344210.1"/>
</dbReference>
<reference evidence="1 2" key="1">
    <citation type="journal article" date="2013" name="PLoS Genet.">
        <title>Distinctive expansion of potential virulence genes in the genome of the oomycete fish pathogen Saprolegnia parasitica.</title>
        <authorList>
            <person name="Jiang R.H."/>
            <person name="de Bruijn I."/>
            <person name="Haas B.J."/>
            <person name="Belmonte R."/>
            <person name="Lobach L."/>
            <person name="Christie J."/>
            <person name="van den Ackerveken G."/>
            <person name="Bottin A."/>
            <person name="Bulone V."/>
            <person name="Diaz-Moreno S.M."/>
            <person name="Dumas B."/>
            <person name="Fan L."/>
            <person name="Gaulin E."/>
            <person name="Govers F."/>
            <person name="Grenville-Briggs L.J."/>
            <person name="Horner N.R."/>
            <person name="Levin J.Z."/>
            <person name="Mammella M."/>
            <person name="Meijer H.J."/>
            <person name="Morris P."/>
            <person name="Nusbaum C."/>
            <person name="Oome S."/>
            <person name="Phillips A.J."/>
            <person name="van Rooyen D."/>
            <person name="Rzeszutek E."/>
            <person name="Saraiva M."/>
            <person name="Secombes C.J."/>
            <person name="Seidl M.F."/>
            <person name="Snel B."/>
            <person name="Stassen J.H."/>
            <person name="Sykes S."/>
            <person name="Tripathy S."/>
            <person name="van den Berg H."/>
            <person name="Vega-Arreguin J.C."/>
            <person name="Wawra S."/>
            <person name="Young S.K."/>
            <person name="Zeng Q."/>
            <person name="Dieguez-Uribeondo J."/>
            <person name="Russ C."/>
            <person name="Tyler B.M."/>
            <person name="van West P."/>
        </authorList>
    </citation>
    <scope>NUCLEOTIDE SEQUENCE [LARGE SCALE GENOMIC DNA]</scope>
    <source>
        <strain evidence="1 2">CBS 223.65</strain>
    </source>
</reference>
<keyword evidence="2" id="KW-1185">Reference proteome</keyword>
<dbReference type="EMBL" id="KK583205">
    <property type="protein sequence ID" value="KDO29535.1"/>
    <property type="molecule type" value="Genomic_DNA"/>
</dbReference>
<evidence type="ECO:0000313" key="2">
    <source>
        <dbReference type="Proteomes" id="UP000030745"/>
    </source>
</evidence>
<dbReference type="OMA" id="EAWAIMH"/>
<protein>
    <recommendedName>
        <fullName evidence="3">BZIP domain-containing protein</fullName>
    </recommendedName>
</protein>
<organism evidence="1 2">
    <name type="scientific">Saprolegnia parasitica (strain CBS 223.65)</name>
    <dbReference type="NCBI Taxonomy" id="695850"/>
    <lineage>
        <taxon>Eukaryota</taxon>
        <taxon>Sar</taxon>
        <taxon>Stramenopiles</taxon>
        <taxon>Oomycota</taxon>
        <taxon>Saprolegniomycetes</taxon>
        <taxon>Saprolegniales</taxon>
        <taxon>Saprolegniaceae</taxon>
        <taxon>Saprolegnia</taxon>
    </lineage>
</organism>
<name>A0A067CK13_SAPPC</name>
<dbReference type="OrthoDB" id="73270at2759"/>
<accession>A0A067CK13</accession>
<dbReference type="Proteomes" id="UP000030745">
    <property type="component" value="Unassembled WGS sequence"/>
</dbReference>
<evidence type="ECO:0008006" key="3">
    <source>
        <dbReference type="Google" id="ProtNLM"/>
    </source>
</evidence>
<dbReference type="AlphaFoldDB" id="A0A067CK13"/>
<proteinExistence type="predicted"/>
<gene>
    <name evidence="1" type="ORF">SPRG_05491</name>
</gene>
<sequence>MDGTRQAPKTSAIKLAQARALQRRQRAAVNSYVARLELSVDELRRETARLEGQREAWAIMHPAPERPLDHTASARVGAAYFDVCRFGITTDHDVTALLSLLATDGFDFMGGGGVDAFLAQWHRYVTYFAALEMTCRHIAVSPAETNDIVVCNSVMRLRLHRRTLECLFPHVLAREDMVQRLVGRELSAPMTLTLIVRHDTCQIQSMHSDVAFASSMAELLGSLEDTAVAMDGARVHGPWLLSEDDDDASVAAKSLTYTAT</sequence>
<dbReference type="KEGG" id="spar:SPRG_05491"/>
<dbReference type="VEuPathDB" id="FungiDB:SPRG_05491"/>
<dbReference type="GeneID" id="24127883"/>
<evidence type="ECO:0000313" key="1">
    <source>
        <dbReference type="EMBL" id="KDO29535.1"/>
    </source>
</evidence>